<evidence type="ECO:0000256" key="3">
    <source>
        <dbReference type="ARBA" id="ARBA00022448"/>
    </source>
</evidence>
<reference evidence="13" key="1">
    <citation type="journal article" date="2014" name="Proc. Natl. Acad. Sci. U.S.A.">
        <title>Extensive sampling of basidiomycete genomes demonstrates inadequacy of the white-rot/brown-rot paradigm for wood decay fungi.</title>
        <authorList>
            <person name="Riley R."/>
            <person name="Salamov A.A."/>
            <person name="Brown D.W."/>
            <person name="Nagy L.G."/>
            <person name="Floudas D."/>
            <person name="Held B.W."/>
            <person name="Levasseur A."/>
            <person name="Lombard V."/>
            <person name="Morin E."/>
            <person name="Otillar R."/>
            <person name="Lindquist E.A."/>
            <person name="Sun H."/>
            <person name="LaButti K.M."/>
            <person name="Schmutz J."/>
            <person name="Jabbour D."/>
            <person name="Luo H."/>
            <person name="Baker S.E."/>
            <person name="Pisabarro A.G."/>
            <person name="Walton J.D."/>
            <person name="Blanchette R.A."/>
            <person name="Henrissat B."/>
            <person name="Martin F."/>
            <person name="Cullen D."/>
            <person name="Hibbett D.S."/>
            <person name="Grigoriev I.V."/>
        </authorList>
    </citation>
    <scope>NUCLEOTIDE SEQUENCE [LARGE SCALE GENOMIC DNA]</scope>
    <source>
        <strain evidence="13">FD-172 SS1</strain>
    </source>
</reference>
<comment type="similarity">
    <text evidence="2 10">Belongs to the mitochondrial carrier (TC 2.A.29) family.</text>
</comment>
<dbReference type="InterPro" id="IPR050567">
    <property type="entry name" value="Mitochondrial_Carrier"/>
</dbReference>
<dbReference type="InterPro" id="IPR023395">
    <property type="entry name" value="MCP_dom_sf"/>
</dbReference>
<dbReference type="EMBL" id="KL198016">
    <property type="protein sequence ID" value="KDQ21175.1"/>
    <property type="molecule type" value="Genomic_DNA"/>
</dbReference>
<sequence length="337" mass="37054">MGLWDLFIGVLSFVIFVAVTFGVTVPVQGIIVRFRANYTPKGVGLHLGDPEDPEDVQPVLSQDPRVGPVVNSLWAMYQRVQRLEGIPGLYKGIMPTIVFTSLFMVLAAVSMDASFTSHRGKYYIPSGGFLGSVIYATGAGILAIPTTIITNRAITTPHKLDFFALKKSIRVLFTPYERKKPWALWLTPGLMAATVVHILWIAIVSRIFRALLIPALADGIDNIDPNQPLDVSLVGLVFFVIFSSASTVVLCPLEVISTRLSLQRNHFADLAGAPAQAGEEEEVEYAATEDVIGLRSEEDPYVGLVDCAKRIIDEEGIMTLYRAWWLTMFTTVFASFA</sequence>
<feature type="transmembrane region" description="Helical" evidence="11">
    <location>
        <begin position="182"/>
        <end position="203"/>
    </location>
</feature>
<dbReference type="AlphaFoldDB" id="A0A067N2I2"/>
<evidence type="ECO:0000256" key="11">
    <source>
        <dbReference type="SAM" id="Phobius"/>
    </source>
</evidence>
<keyword evidence="7" id="KW-0496">Mitochondrion</keyword>
<dbReference type="HOGENOM" id="CLU_044884_0_0_1"/>
<evidence type="ECO:0000256" key="6">
    <source>
        <dbReference type="ARBA" id="ARBA00022989"/>
    </source>
</evidence>
<feature type="transmembrane region" description="Helical" evidence="11">
    <location>
        <begin position="89"/>
        <end position="110"/>
    </location>
</feature>
<evidence type="ECO:0000256" key="7">
    <source>
        <dbReference type="ARBA" id="ARBA00023128"/>
    </source>
</evidence>
<keyword evidence="4 9" id="KW-0812">Transmembrane</keyword>
<accession>A0A067N2I2</accession>
<evidence type="ECO:0000256" key="9">
    <source>
        <dbReference type="PROSITE-ProRule" id="PRU00282"/>
    </source>
</evidence>
<name>A0A067N2I2_BOTB1</name>
<evidence type="ECO:0000256" key="2">
    <source>
        <dbReference type="ARBA" id="ARBA00006375"/>
    </source>
</evidence>
<dbReference type="InterPro" id="IPR018108">
    <property type="entry name" value="MCP_transmembrane"/>
</dbReference>
<feature type="repeat" description="Solcar" evidence="9">
    <location>
        <begin position="230"/>
        <end position="337"/>
    </location>
</feature>
<keyword evidence="5" id="KW-0677">Repeat</keyword>
<organism evidence="12 13">
    <name type="scientific">Botryobasidium botryosum (strain FD-172 SS1)</name>
    <dbReference type="NCBI Taxonomy" id="930990"/>
    <lineage>
        <taxon>Eukaryota</taxon>
        <taxon>Fungi</taxon>
        <taxon>Dikarya</taxon>
        <taxon>Basidiomycota</taxon>
        <taxon>Agaricomycotina</taxon>
        <taxon>Agaricomycetes</taxon>
        <taxon>Cantharellales</taxon>
        <taxon>Botryobasidiaceae</taxon>
        <taxon>Botryobasidium</taxon>
    </lineage>
</organism>
<evidence type="ECO:0000256" key="1">
    <source>
        <dbReference type="ARBA" id="ARBA00004225"/>
    </source>
</evidence>
<dbReference type="InParanoid" id="A0A067N2I2"/>
<dbReference type="GO" id="GO:0031966">
    <property type="term" value="C:mitochondrial membrane"/>
    <property type="evidence" value="ECO:0007669"/>
    <property type="project" value="UniProtKB-SubCell"/>
</dbReference>
<dbReference type="STRING" id="930990.A0A067N2I2"/>
<dbReference type="PANTHER" id="PTHR45624">
    <property type="entry name" value="MITOCHONDRIAL BASIC AMINO ACIDS TRANSPORTER-RELATED"/>
    <property type="match status" value="1"/>
</dbReference>
<dbReference type="GO" id="GO:0022857">
    <property type="term" value="F:transmembrane transporter activity"/>
    <property type="evidence" value="ECO:0007669"/>
    <property type="project" value="TreeGrafter"/>
</dbReference>
<dbReference type="Proteomes" id="UP000027195">
    <property type="component" value="Unassembled WGS sequence"/>
</dbReference>
<keyword evidence="6 11" id="KW-1133">Transmembrane helix</keyword>
<keyword evidence="13" id="KW-1185">Reference proteome</keyword>
<evidence type="ECO:0000256" key="4">
    <source>
        <dbReference type="ARBA" id="ARBA00022692"/>
    </source>
</evidence>
<dbReference type="Pfam" id="PF00153">
    <property type="entry name" value="Mito_carr"/>
    <property type="match status" value="1"/>
</dbReference>
<evidence type="ECO:0008006" key="14">
    <source>
        <dbReference type="Google" id="ProtNLM"/>
    </source>
</evidence>
<evidence type="ECO:0000256" key="8">
    <source>
        <dbReference type="ARBA" id="ARBA00023136"/>
    </source>
</evidence>
<dbReference type="SUPFAM" id="SSF103506">
    <property type="entry name" value="Mitochondrial carrier"/>
    <property type="match status" value="2"/>
</dbReference>
<feature type="transmembrane region" description="Helical" evidence="11">
    <location>
        <begin position="6"/>
        <end position="31"/>
    </location>
</feature>
<keyword evidence="3 10" id="KW-0813">Transport</keyword>
<proteinExistence type="inferred from homology"/>
<evidence type="ECO:0000256" key="5">
    <source>
        <dbReference type="ARBA" id="ARBA00022737"/>
    </source>
</evidence>
<evidence type="ECO:0000313" key="12">
    <source>
        <dbReference type="EMBL" id="KDQ21175.1"/>
    </source>
</evidence>
<feature type="transmembrane region" description="Helical" evidence="11">
    <location>
        <begin position="122"/>
        <end position="144"/>
    </location>
</feature>
<evidence type="ECO:0000256" key="10">
    <source>
        <dbReference type="RuleBase" id="RU000488"/>
    </source>
</evidence>
<dbReference type="PANTHER" id="PTHR45624:SF10">
    <property type="entry name" value="SLC (SOLUTE CARRIER) HOMOLOG"/>
    <property type="match status" value="1"/>
</dbReference>
<dbReference type="PROSITE" id="PS50920">
    <property type="entry name" value="SOLCAR"/>
    <property type="match status" value="1"/>
</dbReference>
<evidence type="ECO:0000313" key="13">
    <source>
        <dbReference type="Proteomes" id="UP000027195"/>
    </source>
</evidence>
<feature type="transmembrane region" description="Helical" evidence="11">
    <location>
        <begin position="233"/>
        <end position="256"/>
    </location>
</feature>
<protein>
    <recommendedName>
        <fullName evidence="14">Mitochondrial carrier</fullName>
    </recommendedName>
</protein>
<dbReference type="OrthoDB" id="21292at2759"/>
<comment type="subcellular location">
    <subcellularLocation>
        <location evidence="1">Mitochondrion membrane</location>
        <topology evidence="1">Multi-pass membrane protein</topology>
    </subcellularLocation>
</comment>
<gene>
    <name evidence="12" type="ORF">BOTBODRAFT_25598</name>
</gene>
<dbReference type="Gene3D" id="1.50.40.10">
    <property type="entry name" value="Mitochondrial carrier domain"/>
    <property type="match status" value="2"/>
</dbReference>
<keyword evidence="8 9" id="KW-0472">Membrane</keyword>